<dbReference type="InterPro" id="IPR029058">
    <property type="entry name" value="AB_hydrolase_fold"/>
</dbReference>
<dbReference type="GO" id="GO:0016787">
    <property type="term" value="F:hydrolase activity"/>
    <property type="evidence" value="ECO:0007669"/>
    <property type="project" value="UniProtKB-KW"/>
</dbReference>
<dbReference type="EMBL" id="QLNP01000069">
    <property type="protein sequence ID" value="RAM37490.1"/>
    <property type="molecule type" value="Genomic_DNA"/>
</dbReference>
<accession>A0A328HJS9</accession>
<dbReference type="PANTHER" id="PTHR43329">
    <property type="entry name" value="EPOXIDE HYDROLASE"/>
    <property type="match status" value="1"/>
</dbReference>
<dbReference type="Pfam" id="PF00561">
    <property type="entry name" value="Abhydrolase_1"/>
    <property type="match status" value="1"/>
</dbReference>
<feature type="domain" description="AB hydrolase-1" evidence="1">
    <location>
        <begin position="32"/>
        <end position="264"/>
    </location>
</feature>
<gene>
    <name evidence="2" type="ORF">DBZ45_09715</name>
</gene>
<protein>
    <submittedName>
        <fullName evidence="2">Alpha/beta hydrolase</fullName>
    </submittedName>
</protein>
<reference evidence="2 3" key="1">
    <citation type="submission" date="2018-04" db="EMBL/GenBank/DDBJ databases">
        <title>Bacteria isolated from cave deposits of Manipur.</title>
        <authorList>
            <person name="Sahoo D."/>
            <person name="Sarangthem I."/>
            <person name="Nandeibam J."/>
        </authorList>
    </citation>
    <scope>NUCLEOTIDE SEQUENCE [LARGE SCALE GENOMIC DNA]</scope>
    <source>
        <strain evidence="3">mrc11</strain>
    </source>
</reference>
<name>A0A328HJS9_ARTGO</name>
<proteinExistence type="predicted"/>
<dbReference type="RefSeq" id="WP_111903709.1">
    <property type="nucleotide sequence ID" value="NZ_QLNP01000069.1"/>
</dbReference>
<dbReference type="AlphaFoldDB" id="A0A328HJS9"/>
<dbReference type="InterPro" id="IPR000073">
    <property type="entry name" value="AB_hydrolase_1"/>
</dbReference>
<organism evidence="2 3">
    <name type="scientific">Arthrobacter globiformis</name>
    <dbReference type="NCBI Taxonomy" id="1665"/>
    <lineage>
        <taxon>Bacteria</taxon>
        <taxon>Bacillati</taxon>
        <taxon>Actinomycetota</taxon>
        <taxon>Actinomycetes</taxon>
        <taxon>Micrococcales</taxon>
        <taxon>Micrococcaceae</taxon>
        <taxon>Arthrobacter</taxon>
    </lineage>
</organism>
<dbReference type="SUPFAM" id="SSF53474">
    <property type="entry name" value="alpha/beta-Hydrolases"/>
    <property type="match status" value="1"/>
</dbReference>
<keyword evidence="2" id="KW-0378">Hydrolase</keyword>
<comment type="caution">
    <text evidence="2">The sequence shown here is derived from an EMBL/GenBank/DDBJ whole genome shotgun (WGS) entry which is preliminary data.</text>
</comment>
<dbReference type="Proteomes" id="UP000249166">
    <property type="component" value="Unassembled WGS sequence"/>
</dbReference>
<evidence type="ECO:0000259" key="1">
    <source>
        <dbReference type="Pfam" id="PF00561"/>
    </source>
</evidence>
<sequence length="282" mass="31211">MQAREERRSTVLSAGAELAVFEYGPPPASGAPTLLLVHGYPDDHRLYLPVIAELAVTHHVIAYDTRNAGLSFVKQPPGDFTVDTLVDDLFAVLAFTDAVNVHLVGHDWGSVQGWAAIQEPRASGLISRFTSISGPDLGHFLRWMRSRARTLRGWPQLAAQLIRSSYIAAFQIPVLPEAAWRLFLTRLYENAAGRRVNDNPRRGLALYRSNRFPAGTVTAPTPISVPVRVVVPLKDPFLSPHLTSGLRPWVPDLTVIPVDAGHWWPATHPAELAELLRDPYDF</sequence>
<evidence type="ECO:0000313" key="3">
    <source>
        <dbReference type="Proteomes" id="UP000249166"/>
    </source>
</evidence>
<evidence type="ECO:0000313" key="2">
    <source>
        <dbReference type="EMBL" id="RAM37490.1"/>
    </source>
</evidence>
<dbReference type="Gene3D" id="3.40.50.1820">
    <property type="entry name" value="alpha/beta hydrolase"/>
    <property type="match status" value="1"/>
</dbReference>
<dbReference type="OrthoDB" id="2987348at2"/>